<dbReference type="InterPro" id="IPR011989">
    <property type="entry name" value="ARM-like"/>
</dbReference>
<evidence type="ECO:0000313" key="7">
    <source>
        <dbReference type="EMBL" id="KAG7562765.1"/>
    </source>
</evidence>
<keyword evidence="8" id="KW-1185">Reference proteome</keyword>
<dbReference type="GO" id="GO:0005635">
    <property type="term" value="C:nuclear envelope"/>
    <property type="evidence" value="ECO:0007669"/>
    <property type="project" value="TreeGrafter"/>
</dbReference>
<dbReference type="GO" id="GO:0005829">
    <property type="term" value="C:cytosol"/>
    <property type="evidence" value="ECO:0007669"/>
    <property type="project" value="TreeGrafter"/>
</dbReference>
<dbReference type="SUPFAM" id="SSF48371">
    <property type="entry name" value="ARM repeat"/>
    <property type="match status" value="1"/>
</dbReference>
<protein>
    <recommendedName>
        <fullName evidence="6">Importin N-terminal domain-containing protein</fullName>
    </recommendedName>
</protein>
<feature type="compositionally biased region" description="Acidic residues" evidence="5">
    <location>
        <begin position="962"/>
        <end position="984"/>
    </location>
</feature>
<keyword evidence="2" id="KW-0813">Transport</keyword>
<dbReference type="Proteomes" id="UP000812966">
    <property type="component" value="Unassembled WGS sequence"/>
</dbReference>
<reference evidence="7" key="1">
    <citation type="submission" date="2020-04" db="EMBL/GenBank/DDBJ databases">
        <title>Analysis of mating type loci in Filobasidium floriforme.</title>
        <authorList>
            <person name="Nowrousian M."/>
        </authorList>
    </citation>
    <scope>NUCLEOTIDE SEQUENCE</scope>
    <source>
        <strain evidence="7">CBS 6242</strain>
    </source>
</reference>
<sequence>MNSDQELYHILEATQQADQAIRNNAESSLTSFLARPDAGLSLCRVALSQEAAHPIRQMSALVLKKYVNQYWSAIFPQFIGPMTDAEVKRQIRTLLLQALGEPDSKIRIAIAFALSSIANSDWPNDFPELLPGLFTILNSNKDQNAVHGAMRVLAEFVRSDIMEEQLLDLLRESMPVLLAVLRSPETTFSTRSHCIKIFRTSSKTLYSMKDEHPAVVTQAMEAVLPAWIAAIGEVLQRDLNDELSRDTNWDGINTRNEIFRTLTVLQASFPRVLQPHLASFTQLSLYHLTTLAPHLHAYYLSTSASAPEPPSDPNPEDGQNAGIVDLGASILDFLTGISRARSLRSVMVTKDEGAGPSHGSGAAMSREKPTQVLESLVYEILGWTQITREDAEVWAEDPNAFVADEDDEADAYSLRTAGFDLLGSLLDKFESTVAKVLQITYRRRMEESNQLHQSGDQDWWKPLEAALACVGSVADALLDMRDEESNEGVTESFDLENLFKEVVPNLLNSSDSPFLQGRAFVFASQYVLTLAETGISKQYLEAAVQALEAPGVESVVKISAIKTIRNFCRYIKPEELQPLSLRIIGDLGPYLTEATEETLALVLETIRAVIGVDGSILDESSTQQLVNAILQVWGTNARDPVLTAIVEEVFETIASSPSQAVYDSLISTAMPPLSGILTKPPSLEDMSSASVAVELVNAIMRGRKTDLGEQLGPNIWPALFHCMLTTEDSDTVQYGCNALTTFVRKSGPQFFAWQDASGRSGLDAVLAVLARLIDPSFSESAGLCVGDLVLHLLRNAGQHLTKTVPSLLDALARRIAVAQSTIFTQTLCLPFAYLLTVELDLTLDLLEGMTIASPSQESANRVQSGLEVVLCSWCNDAVDTVQGSYSIRVNDMAMSNLLACERPSVRALMVKGDMVVDEENRNTIMTRSRTRNNPHRFEMIPFHQRALKYLLAQLQNTEIAEAENAQDVDIAPDDGDDDWEEEDDLTKNEKDEMAWLSDMLGGGGGGGWGDLDDDLDGQDNDEDLMGDQIMQVDMGSHITSVVRQAYVKNVNDVQDLCNRLTDIEKAVMSRKVLSM</sequence>
<evidence type="ECO:0000256" key="1">
    <source>
        <dbReference type="ARBA" id="ARBA00004123"/>
    </source>
</evidence>
<evidence type="ECO:0000313" key="8">
    <source>
        <dbReference type="Proteomes" id="UP000812966"/>
    </source>
</evidence>
<keyword evidence="4" id="KW-0539">Nucleus</keyword>
<dbReference type="EMBL" id="JABELV010000026">
    <property type="protein sequence ID" value="KAG7562765.1"/>
    <property type="molecule type" value="Genomic_DNA"/>
</dbReference>
<dbReference type="PANTHER" id="PTHR10997:SF9">
    <property type="entry name" value="IMPORTIN-9"/>
    <property type="match status" value="1"/>
</dbReference>
<dbReference type="Pfam" id="PF03810">
    <property type="entry name" value="IBN_N"/>
    <property type="match status" value="1"/>
</dbReference>
<feature type="domain" description="Importin N-terminal" evidence="6">
    <location>
        <begin position="25"/>
        <end position="101"/>
    </location>
</feature>
<evidence type="ECO:0000256" key="2">
    <source>
        <dbReference type="ARBA" id="ARBA00022448"/>
    </source>
</evidence>
<gene>
    <name evidence="7" type="ORF">FFLO_01826</name>
</gene>
<dbReference type="InterPro" id="IPR016024">
    <property type="entry name" value="ARM-type_fold"/>
</dbReference>
<evidence type="ECO:0000256" key="3">
    <source>
        <dbReference type="ARBA" id="ARBA00022927"/>
    </source>
</evidence>
<evidence type="ECO:0000256" key="5">
    <source>
        <dbReference type="SAM" id="MobiDB-lite"/>
    </source>
</evidence>
<evidence type="ECO:0000256" key="4">
    <source>
        <dbReference type="ARBA" id="ARBA00023242"/>
    </source>
</evidence>
<dbReference type="InterPro" id="IPR001494">
    <property type="entry name" value="Importin-beta_N"/>
</dbReference>
<dbReference type="Pfam" id="PF25018">
    <property type="entry name" value="HEAT_IPO9_c"/>
    <property type="match status" value="1"/>
</dbReference>
<dbReference type="SMART" id="SM00913">
    <property type="entry name" value="IBN_N"/>
    <property type="match status" value="1"/>
</dbReference>
<dbReference type="PANTHER" id="PTHR10997">
    <property type="entry name" value="IMPORTIN-7, 8, 11"/>
    <property type="match status" value="1"/>
</dbReference>
<dbReference type="Gene3D" id="1.25.10.10">
    <property type="entry name" value="Leucine-rich Repeat Variant"/>
    <property type="match status" value="1"/>
</dbReference>
<dbReference type="GO" id="GO:0006606">
    <property type="term" value="P:protein import into nucleus"/>
    <property type="evidence" value="ECO:0007669"/>
    <property type="project" value="TreeGrafter"/>
</dbReference>
<feature type="region of interest" description="Disordered" evidence="5">
    <location>
        <begin position="962"/>
        <end position="986"/>
    </location>
</feature>
<name>A0A8K0JQR6_9TREE</name>
<dbReference type="InterPro" id="IPR056840">
    <property type="entry name" value="HEAT_IPO9_central"/>
</dbReference>
<organism evidence="7 8">
    <name type="scientific">Filobasidium floriforme</name>
    <dbReference type="NCBI Taxonomy" id="5210"/>
    <lineage>
        <taxon>Eukaryota</taxon>
        <taxon>Fungi</taxon>
        <taxon>Dikarya</taxon>
        <taxon>Basidiomycota</taxon>
        <taxon>Agaricomycotina</taxon>
        <taxon>Tremellomycetes</taxon>
        <taxon>Filobasidiales</taxon>
        <taxon>Filobasidiaceae</taxon>
        <taxon>Filobasidium</taxon>
    </lineage>
</organism>
<accession>A0A8K0JQR6</accession>
<comment type="caution">
    <text evidence="7">The sequence shown here is derived from an EMBL/GenBank/DDBJ whole genome shotgun (WGS) entry which is preliminary data.</text>
</comment>
<dbReference type="GO" id="GO:0031267">
    <property type="term" value="F:small GTPase binding"/>
    <property type="evidence" value="ECO:0007669"/>
    <property type="project" value="InterPro"/>
</dbReference>
<keyword evidence="3" id="KW-0653">Protein transport</keyword>
<dbReference type="PROSITE" id="PS50166">
    <property type="entry name" value="IMPORTIN_B_NT"/>
    <property type="match status" value="1"/>
</dbReference>
<evidence type="ECO:0000259" key="6">
    <source>
        <dbReference type="PROSITE" id="PS50166"/>
    </source>
</evidence>
<dbReference type="AlphaFoldDB" id="A0A8K0JQR6"/>
<comment type="subcellular location">
    <subcellularLocation>
        <location evidence="1">Nucleus</location>
    </subcellularLocation>
</comment>
<dbReference type="OrthoDB" id="431626at2759"/>
<proteinExistence type="predicted"/>